<dbReference type="SMART" id="SM00091">
    <property type="entry name" value="PAS"/>
    <property type="match status" value="1"/>
</dbReference>
<keyword evidence="4" id="KW-0238">DNA-binding</keyword>
<feature type="domain" description="Sigma-54 factor interaction" evidence="6">
    <location>
        <begin position="141"/>
        <end position="370"/>
    </location>
</feature>
<feature type="domain" description="PAS" evidence="7">
    <location>
        <begin position="3"/>
        <end position="50"/>
    </location>
</feature>
<dbReference type="SUPFAM" id="SSF55785">
    <property type="entry name" value="PYP-like sensor domain (PAS domain)"/>
    <property type="match status" value="1"/>
</dbReference>
<dbReference type="CDD" id="cd00009">
    <property type="entry name" value="AAA"/>
    <property type="match status" value="1"/>
</dbReference>
<dbReference type="SMART" id="SM00382">
    <property type="entry name" value="AAA"/>
    <property type="match status" value="1"/>
</dbReference>
<dbReference type="Gene3D" id="1.10.10.60">
    <property type="entry name" value="Homeodomain-like"/>
    <property type="match status" value="1"/>
</dbReference>
<dbReference type="InterPro" id="IPR035965">
    <property type="entry name" value="PAS-like_dom_sf"/>
</dbReference>
<evidence type="ECO:0000313" key="9">
    <source>
        <dbReference type="Proteomes" id="UP000662904"/>
    </source>
</evidence>
<dbReference type="SUPFAM" id="SSF52540">
    <property type="entry name" value="P-loop containing nucleoside triphosphate hydrolases"/>
    <property type="match status" value="1"/>
</dbReference>
<dbReference type="InterPro" id="IPR025662">
    <property type="entry name" value="Sigma_54_int_dom_ATP-bd_1"/>
</dbReference>
<dbReference type="CDD" id="cd00130">
    <property type="entry name" value="PAS"/>
    <property type="match status" value="1"/>
</dbReference>
<keyword evidence="9" id="KW-1185">Reference proteome</keyword>
<evidence type="ECO:0000259" key="6">
    <source>
        <dbReference type="PROSITE" id="PS50045"/>
    </source>
</evidence>
<dbReference type="FunFam" id="3.40.50.300:FF:000006">
    <property type="entry name" value="DNA-binding transcriptional regulator NtrC"/>
    <property type="match status" value="1"/>
</dbReference>
<dbReference type="Gene3D" id="1.10.8.60">
    <property type="match status" value="1"/>
</dbReference>
<protein>
    <submittedName>
        <fullName evidence="8">Arginine utilization regulatory protein RocR</fullName>
    </submittedName>
</protein>
<sequence>MKIEGWLKFILDSLYDGILIADKNSTVLYVNSSYTRITGVPYEKIVGKSLRDVRPGARLPDVIRTGETLLRVPRKEGNCEYVVNMSPITVDGQIVGGISVVTEITDVYKLTEELKQSNLTLKKLKSHVKQIQKAKYTFDDIVSGDTVSENIKNTARRIAKTDCSVLIRGESGTGKELYAHAIHNESARKNEPFIALNCATLGPQLLESELFGYEEGAFTGAKKGGKVGLFEVANGGTVFLDEISEMDYNLQAKLLRVLQENTLRRVGGISEIPIDVRVIAATNKSLEKLIEEKKFREDLYYRINVVPIIIPPLRRRKGDIKPLVEFFLEKIRRKLKRRIDISGEALETLYNYNWPGNVRELENALEFAANMTDNFVIDSKHLPRVIQAASGNKVSNIKPMKEITRENEIIEIKKALLRYGNTVEGKKKAAKALGISLATLYNKLKQAK</sequence>
<dbReference type="GO" id="GO:0043565">
    <property type="term" value="F:sequence-specific DNA binding"/>
    <property type="evidence" value="ECO:0007669"/>
    <property type="project" value="InterPro"/>
</dbReference>
<dbReference type="KEGG" id="kme:H0A61_01663"/>
<reference evidence="8" key="1">
    <citation type="submission" date="2020-07" db="EMBL/GenBank/DDBJ databases">
        <title>Koleobacter methoxysyntrophicus gen. nov., sp. nov., a novel anaerobic bacterium isolated from deep subsurface oil field and proposal of Koleobacterales ord. nov. in the phylum Firmicutes.</title>
        <authorList>
            <person name="Sakamoto S."/>
            <person name="Tamaki H."/>
        </authorList>
    </citation>
    <scope>NUCLEOTIDE SEQUENCE</scope>
    <source>
        <strain evidence="8">NRmbB1</strain>
    </source>
</reference>
<dbReference type="InterPro" id="IPR002197">
    <property type="entry name" value="HTH_Fis"/>
</dbReference>
<evidence type="ECO:0000256" key="1">
    <source>
        <dbReference type="ARBA" id="ARBA00022741"/>
    </source>
</evidence>
<dbReference type="Pfam" id="PF02954">
    <property type="entry name" value="HTH_8"/>
    <property type="match status" value="1"/>
</dbReference>
<dbReference type="PROSITE" id="PS50045">
    <property type="entry name" value="SIGMA54_INTERACT_4"/>
    <property type="match status" value="1"/>
</dbReference>
<evidence type="ECO:0000256" key="5">
    <source>
        <dbReference type="ARBA" id="ARBA00023163"/>
    </source>
</evidence>
<dbReference type="RefSeq" id="WP_206706662.1">
    <property type="nucleotide sequence ID" value="NZ_CP059066.1"/>
</dbReference>
<dbReference type="InterPro" id="IPR009057">
    <property type="entry name" value="Homeodomain-like_sf"/>
</dbReference>
<keyword evidence="5" id="KW-0804">Transcription</keyword>
<dbReference type="PANTHER" id="PTHR32071:SF57">
    <property type="entry name" value="C4-DICARBOXYLATE TRANSPORT TRANSCRIPTIONAL REGULATORY PROTEIN DCTD"/>
    <property type="match status" value="1"/>
</dbReference>
<evidence type="ECO:0000256" key="2">
    <source>
        <dbReference type="ARBA" id="ARBA00022840"/>
    </source>
</evidence>
<keyword evidence="2" id="KW-0067">ATP-binding</keyword>
<dbReference type="PROSITE" id="PS00676">
    <property type="entry name" value="SIGMA54_INTERACT_2"/>
    <property type="match status" value="1"/>
</dbReference>
<organism evidence="8 9">
    <name type="scientific">Koleobacter methoxysyntrophicus</name>
    <dbReference type="NCBI Taxonomy" id="2751313"/>
    <lineage>
        <taxon>Bacteria</taxon>
        <taxon>Bacillati</taxon>
        <taxon>Bacillota</taxon>
        <taxon>Clostridia</taxon>
        <taxon>Koleobacterales</taxon>
        <taxon>Koleobacteraceae</taxon>
        <taxon>Koleobacter</taxon>
    </lineage>
</organism>
<dbReference type="Gene3D" id="3.30.450.20">
    <property type="entry name" value="PAS domain"/>
    <property type="match status" value="1"/>
</dbReference>
<dbReference type="GO" id="GO:0006355">
    <property type="term" value="P:regulation of DNA-templated transcription"/>
    <property type="evidence" value="ECO:0007669"/>
    <property type="project" value="InterPro"/>
</dbReference>
<evidence type="ECO:0000256" key="3">
    <source>
        <dbReference type="ARBA" id="ARBA00023015"/>
    </source>
</evidence>
<dbReference type="Pfam" id="PF25601">
    <property type="entry name" value="AAA_lid_14"/>
    <property type="match status" value="1"/>
</dbReference>
<evidence type="ECO:0000313" key="8">
    <source>
        <dbReference type="EMBL" id="QSQ09302.1"/>
    </source>
</evidence>
<dbReference type="InterPro" id="IPR058031">
    <property type="entry name" value="AAA_lid_NorR"/>
</dbReference>
<dbReference type="PROSITE" id="PS50112">
    <property type="entry name" value="PAS"/>
    <property type="match status" value="1"/>
</dbReference>
<dbReference type="AlphaFoldDB" id="A0A8A0RN47"/>
<name>A0A8A0RN47_9FIRM</name>
<dbReference type="PROSITE" id="PS00675">
    <property type="entry name" value="SIGMA54_INTERACT_1"/>
    <property type="match status" value="1"/>
</dbReference>
<gene>
    <name evidence="8" type="primary">rocR_6</name>
    <name evidence="8" type="ORF">H0A61_01663</name>
</gene>
<accession>A0A8A0RN47</accession>
<dbReference type="Pfam" id="PF00989">
    <property type="entry name" value="PAS"/>
    <property type="match status" value="1"/>
</dbReference>
<dbReference type="NCBIfam" id="TIGR00229">
    <property type="entry name" value="sensory_box"/>
    <property type="match status" value="1"/>
</dbReference>
<evidence type="ECO:0000259" key="7">
    <source>
        <dbReference type="PROSITE" id="PS50112"/>
    </source>
</evidence>
<dbReference type="PROSITE" id="PS00688">
    <property type="entry name" value="SIGMA54_INTERACT_3"/>
    <property type="match status" value="1"/>
</dbReference>
<proteinExistence type="predicted"/>
<dbReference type="SUPFAM" id="SSF46689">
    <property type="entry name" value="Homeodomain-like"/>
    <property type="match status" value="1"/>
</dbReference>
<dbReference type="Proteomes" id="UP000662904">
    <property type="component" value="Chromosome"/>
</dbReference>
<dbReference type="Pfam" id="PF00158">
    <property type="entry name" value="Sigma54_activat"/>
    <property type="match status" value="1"/>
</dbReference>
<dbReference type="InterPro" id="IPR025944">
    <property type="entry name" value="Sigma_54_int_dom_CS"/>
</dbReference>
<dbReference type="InterPro" id="IPR027417">
    <property type="entry name" value="P-loop_NTPase"/>
</dbReference>
<dbReference type="InterPro" id="IPR013767">
    <property type="entry name" value="PAS_fold"/>
</dbReference>
<evidence type="ECO:0000256" key="4">
    <source>
        <dbReference type="ARBA" id="ARBA00023125"/>
    </source>
</evidence>
<dbReference type="PANTHER" id="PTHR32071">
    <property type="entry name" value="TRANSCRIPTIONAL REGULATORY PROTEIN"/>
    <property type="match status" value="1"/>
</dbReference>
<dbReference type="InterPro" id="IPR000014">
    <property type="entry name" value="PAS"/>
</dbReference>
<dbReference type="InterPro" id="IPR002078">
    <property type="entry name" value="Sigma_54_int"/>
</dbReference>
<dbReference type="GO" id="GO:0005524">
    <property type="term" value="F:ATP binding"/>
    <property type="evidence" value="ECO:0007669"/>
    <property type="project" value="UniProtKB-KW"/>
</dbReference>
<dbReference type="EMBL" id="CP059066">
    <property type="protein sequence ID" value="QSQ09302.1"/>
    <property type="molecule type" value="Genomic_DNA"/>
</dbReference>
<dbReference type="InterPro" id="IPR003593">
    <property type="entry name" value="AAA+_ATPase"/>
</dbReference>
<keyword evidence="1" id="KW-0547">Nucleotide-binding</keyword>
<keyword evidence="3" id="KW-0805">Transcription regulation</keyword>
<dbReference type="InterPro" id="IPR025943">
    <property type="entry name" value="Sigma_54_int_dom_ATP-bd_2"/>
</dbReference>
<dbReference type="Gene3D" id="3.40.50.300">
    <property type="entry name" value="P-loop containing nucleotide triphosphate hydrolases"/>
    <property type="match status" value="1"/>
</dbReference>